<feature type="region of interest" description="Disordered" evidence="1">
    <location>
        <begin position="22"/>
        <end position="63"/>
    </location>
</feature>
<evidence type="ECO:0000256" key="1">
    <source>
        <dbReference type="SAM" id="MobiDB-lite"/>
    </source>
</evidence>
<dbReference type="Proteomes" id="UP000594261">
    <property type="component" value="Chromosome 2"/>
</dbReference>
<evidence type="ECO:0000313" key="4">
    <source>
        <dbReference type="Proteomes" id="UP000594261"/>
    </source>
</evidence>
<keyword evidence="4" id="KW-1185">Reference proteome</keyword>
<keyword evidence="2" id="KW-1133">Transmembrane helix</keyword>
<organism evidence="3 4">
    <name type="scientific">Quercus lobata</name>
    <name type="common">Valley oak</name>
    <dbReference type="NCBI Taxonomy" id="97700"/>
    <lineage>
        <taxon>Eukaryota</taxon>
        <taxon>Viridiplantae</taxon>
        <taxon>Streptophyta</taxon>
        <taxon>Embryophyta</taxon>
        <taxon>Tracheophyta</taxon>
        <taxon>Spermatophyta</taxon>
        <taxon>Magnoliopsida</taxon>
        <taxon>eudicotyledons</taxon>
        <taxon>Gunneridae</taxon>
        <taxon>Pentapetalae</taxon>
        <taxon>rosids</taxon>
        <taxon>fabids</taxon>
        <taxon>Fagales</taxon>
        <taxon>Fagaceae</taxon>
        <taxon>Quercus</taxon>
    </lineage>
</organism>
<reference evidence="3" key="2">
    <citation type="submission" date="2021-01" db="UniProtKB">
        <authorList>
            <consortium name="EnsemblPlants"/>
        </authorList>
    </citation>
    <scope>IDENTIFICATION</scope>
</reference>
<protein>
    <submittedName>
        <fullName evidence="3">Uncharacterized protein</fullName>
    </submittedName>
</protein>
<reference evidence="4" key="1">
    <citation type="journal article" date="2016" name="G3 (Bethesda)">
        <title>First Draft Assembly and Annotation of the Genome of a California Endemic Oak Quercus lobata Nee (Fagaceae).</title>
        <authorList>
            <person name="Sork V.L."/>
            <person name="Fitz-Gibbon S.T."/>
            <person name="Puiu D."/>
            <person name="Crepeau M."/>
            <person name="Gugger P.F."/>
            <person name="Sherman R."/>
            <person name="Stevens K."/>
            <person name="Langley C.H."/>
            <person name="Pellegrini M."/>
            <person name="Salzberg S.L."/>
        </authorList>
    </citation>
    <scope>NUCLEOTIDE SEQUENCE [LARGE SCALE GENOMIC DNA]</scope>
    <source>
        <strain evidence="4">cv. SW786</strain>
    </source>
</reference>
<dbReference type="InParanoid" id="A0A7N2KZB4"/>
<accession>A0A7N2KZB4</accession>
<keyword evidence="2" id="KW-0472">Membrane</keyword>
<sequence>MDITRDRSSLSSFSINSSVVEDYEGSECSETSMPSPISIDEIASERKDEEGSGNSKKSDEDEIIKPGTQVADYQRREKKFWLWLELCWVLSGLLIFLFLSAVMSGCTTTEQYLFYLKLSFVMHSKLH</sequence>
<dbReference type="AlphaFoldDB" id="A0A7N2KZB4"/>
<evidence type="ECO:0000256" key="2">
    <source>
        <dbReference type="SAM" id="Phobius"/>
    </source>
</evidence>
<name>A0A7N2KZB4_QUELO</name>
<feature type="transmembrane region" description="Helical" evidence="2">
    <location>
        <begin position="80"/>
        <end position="103"/>
    </location>
</feature>
<keyword evidence="2" id="KW-0812">Transmembrane</keyword>
<dbReference type="EnsemblPlants" id="QL02p080194:mrna">
    <property type="protein sequence ID" value="QL02p080194:mrna"/>
    <property type="gene ID" value="QL02p080194"/>
</dbReference>
<proteinExistence type="predicted"/>
<dbReference type="Gramene" id="QL02p080194:mrna">
    <property type="protein sequence ID" value="QL02p080194:mrna"/>
    <property type="gene ID" value="QL02p080194"/>
</dbReference>
<evidence type="ECO:0000313" key="3">
    <source>
        <dbReference type="EnsemblPlants" id="QL02p080194:mrna"/>
    </source>
</evidence>